<dbReference type="AlphaFoldDB" id="A0A7J6TVY7"/>
<keyword evidence="1" id="KW-0175">Coiled coil</keyword>
<dbReference type="EMBL" id="JABANO010008204">
    <property type="protein sequence ID" value="KAF4748917.1"/>
    <property type="molecule type" value="Genomic_DNA"/>
</dbReference>
<feature type="compositionally biased region" description="Low complexity" evidence="2">
    <location>
        <begin position="21"/>
        <end position="64"/>
    </location>
</feature>
<feature type="region of interest" description="Disordered" evidence="2">
    <location>
        <begin position="1"/>
        <end position="235"/>
    </location>
</feature>
<organism evidence="4 5">
    <name type="scientific">Perkinsus olseni</name>
    <name type="common">Perkinsus atlanticus</name>
    <dbReference type="NCBI Taxonomy" id="32597"/>
    <lineage>
        <taxon>Eukaryota</taxon>
        <taxon>Sar</taxon>
        <taxon>Alveolata</taxon>
        <taxon>Perkinsozoa</taxon>
        <taxon>Perkinsea</taxon>
        <taxon>Perkinsida</taxon>
        <taxon>Perkinsidae</taxon>
        <taxon>Perkinsus</taxon>
    </lineage>
</organism>
<evidence type="ECO:0000313" key="5">
    <source>
        <dbReference type="Proteomes" id="UP000553632"/>
    </source>
</evidence>
<name>A0A7J6TVY7_PEROL</name>
<proteinExistence type="predicted"/>
<feature type="domain" description="DUF4200" evidence="3">
    <location>
        <begin position="365"/>
        <end position="474"/>
    </location>
</feature>
<dbReference type="Pfam" id="PF13863">
    <property type="entry name" value="DUF4200"/>
    <property type="match status" value="1"/>
</dbReference>
<feature type="coiled-coil region" evidence="1">
    <location>
        <begin position="382"/>
        <end position="451"/>
    </location>
</feature>
<keyword evidence="5" id="KW-1185">Reference proteome</keyword>
<protein>
    <recommendedName>
        <fullName evidence="3">DUF4200 domain-containing protein</fullName>
    </recommendedName>
</protein>
<feature type="compositionally biased region" description="Basic and acidic residues" evidence="2">
    <location>
        <begin position="76"/>
        <end position="91"/>
    </location>
</feature>
<feature type="non-terminal residue" evidence="4">
    <location>
        <position position="546"/>
    </location>
</feature>
<evidence type="ECO:0000313" key="4">
    <source>
        <dbReference type="EMBL" id="KAF4748917.1"/>
    </source>
</evidence>
<feature type="non-terminal residue" evidence="4">
    <location>
        <position position="1"/>
    </location>
</feature>
<evidence type="ECO:0000259" key="3">
    <source>
        <dbReference type="Pfam" id="PF13863"/>
    </source>
</evidence>
<evidence type="ECO:0000256" key="2">
    <source>
        <dbReference type="SAM" id="MobiDB-lite"/>
    </source>
</evidence>
<accession>A0A7J6TVY7</accession>
<reference evidence="4 5" key="1">
    <citation type="submission" date="2020-04" db="EMBL/GenBank/DDBJ databases">
        <title>Perkinsus olseni comparative genomics.</title>
        <authorList>
            <person name="Bogema D.R."/>
        </authorList>
    </citation>
    <scope>NUCLEOTIDE SEQUENCE [LARGE SCALE GENOMIC DNA]</scope>
    <source>
        <strain evidence="4 5">ATCC PRA-207</strain>
    </source>
</reference>
<feature type="compositionally biased region" description="Basic and acidic residues" evidence="2">
    <location>
        <begin position="224"/>
        <end position="235"/>
    </location>
</feature>
<evidence type="ECO:0000256" key="1">
    <source>
        <dbReference type="SAM" id="Coils"/>
    </source>
</evidence>
<comment type="caution">
    <text evidence="4">The sequence shown here is derived from an EMBL/GenBank/DDBJ whole genome shotgun (WGS) entry which is preliminary data.</text>
</comment>
<feature type="compositionally biased region" description="Basic and acidic residues" evidence="2">
    <location>
        <begin position="163"/>
        <end position="183"/>
    </location>
</feature>
<dbReference type="Proteomes" id="UP000553632">
    <property type="component" value="Unassembled WGS sequence"/>
</dbReference>
<dbReference type="InterPro" id="IPR025252">
    <property type="entry name" value="DUF4200"/>
</dbReference>
<feature type="compositionally biased region" description="Gly residues" evidence="2">
    <location>
        <begin position="184"/>
        <end position="194"/>
    </location>
</feature>
<sequence>VLKMKLSTLENEPSTEPPVPETTQPLSTRAAPKTVATTPVATPAATEAVHTTAVPKKAPTTPEPIEFELVPVTNAGKEKDAGEGAADDVRLETIANNEVHGGKSSSEEGVVEALPREERPSPTVGVTKEVEPAASKEAGGGAPNPKGVGAVVAEGGGQVPPKVKAEGVGEVKAEGGAAREKGNEGMGTAGGGGELETEPVRTTRAVPGVSAEPQGDGRGAPPTDRPKDESGAKTRAEDMAAIVKRLEKLEAEVGSKTEAGVVEGKASNGGKAFNVDTFDIQIVCTLLKESTDCCSVSYTSLEGEGLLPALSIKRRVRTSAKREGTTSPGENITDKMISEGREQLKSLERSGSSTLELIRIAKADREAEDKLNDTRRRVGLRLERCSEREESLRARQEHLQRAQQSNEEFFNSIDGKVEKAERKRLAEEAECRELDEEIHELQKRGAKLIEMKRVQEAEVQRCLPYRAYLEAVVEYQISGNSARGQGLLERYGLDGPVLATAGRMRRLSIGRGGDNGSAIRELLRRYELLLENYEELSRAAEGKASM</sequence>
<gene>
    <name evidence="4" type="ORF">FOZ63_033915</name>
</gene>